<dbReference type="InterPro" id="IPR003667">
    <property type="entry name" value="NqrDE/RnfAE"/>
</dbReference>
<keyword evidence="4" id="KW-1278">Translocase</keyword>
<evidence type="ECO:0008006" key="11">
    <source>
        <dbReference type="Google" id="ProtNLM"/>
    </source>
</evidence>
<gene>
    <name evidence="9" type="ORF">DSCA_51720</name>
</gene>
<evidence type="ECO:0000256" key="2">
    <source>
        <dbReference type="ARBA" id="ARBA00022448"/>
    </source>
</evidence>
<keyword evidence="5 8" id="KW-1133">Transmembrane helix</keyword>
<evidence type="ECO:0000313" key="10">
    <source>
        <dbReference type="Proteomes" id="UP000427906"/>
    </source>
</evidence>
<feature type="region of interest" description="Disordered" evidence="7">
    <location>
        <begin position="240"/>
        <end position="273"/>
    </location>
</feature>
<feature type="compositionally biased region" description="Low complexity" evidence="7">
    <location>
        <begin position="240"/>
        <end position="250"/>
    </location>
</feature>
<feature type="transmembrane region" description="Helical" evidence="8">
    <location>
        <begin position="38"/>
        <end position="67"/>
    </location>
</feature>
<protein>
    <recommendedName>
        <fullName evidence="11">Electron transport complex subunit A</fullName>
    </recommendedName>
</protein>
<evidence type="ECO:0000256" key="4">
    <source>
        <dbReference type="ARBA" id="ARBA00022967"/>
    </source>
</evidence>
<comment type="subcellular location">
    <subcellularLocation>
        <location evidence="1">Endomembrane system</location>
        <topology evidence="1">Multi-pass membrane protein</topology>
    </subcellularLocation>
</comment>
<organism evidence="9 10">
    <name type="scientific">Desulfosarcina alkanivorans</name>
    <dbReference type="NCBI Taxonomy" id="571177"/>
    <lineage>
        <taxon>Bacteria</taxon>
        <taxon>Pseudomonadati</taxon>
        <taxon>Thermodesulfobacteriota</taxon>
        <taxon>Desulfobacteria</taxon>
        <taxon>Desulfobacterales</taxon>
        <taxon>Desulfosarcinaceae</taxon>
        <taxon>Desulfosarcina</taxon>
    </lineage>
</organism>
<dbReference type="OrthoDB" id="9803631at2"/>
<sequence>MNYLIDILLIALGAALINNFVLYYFVGICPFIGVSRHVGMAVGMGAAVTFVITIAAFISWTITTFVLMPGAPLTRLAASLFMPAEAAARVDLTILSYIVYIFAISSSVQFVEMYVRRFFPLLYKAFGVFLPLITTNCAILFACLTIMSHVVGAENPADRWDLGRALTLAFFGGVGFTIAIVIMAGIREELELCDVPKPFRGAAITLIVGGILAMAFMGFTGVDSGLRKAMTAQPAVAETTTTVPVETSPQLKSRMQPLDAQPSSTPAEDAASIRMEGSWVG</sequence>
<keyword evidence="6 8" id="KW-0472">Membrane</keyword>
<evidence type="ECO:0000256" key="6">
    <source>
        <dbReference type="ARBA" id="ARBA00023136"/>
    </source>
</evidence>
<reference evidence="9 10" key="1">
    <citation type="submission" date="2019-11" db="EMBL/GenBank/DDBJ databases">
        <title>Comparative genomics of hydrocarbon-degrading Desulfosarcina strains.</title>
        <authorList>
            <person name="Watanabe M."/>
            <person name="Kojima H."/>
            <person name="Fukui M."/>
        </authorList>
    </citation>
    <scope>NUCLEOTIDE SEQUENCE [LARGE SCALE GENOMIC DNA]</scope>
    <source>
        <strain evidence="9 10">PL12</strain>
    </source>
</reference>
<feature type="transmembrane region" description="Helical" evidence="8">
    <location>
        <begin position="198"/>
        <end position="220"/>
    </location>
</feature>
<dbReference type="PANTHER" id="PTHR30335">
    <property type="entry name" value="INTEGRAL MEMBRANE PROTEIN OF SOXR-REDUCING COMPLEX"/>
    <property type="match status" value="1"/>
</dbReference>
<proteinExistence type="predicted"/>
<feature type="transmembrane region" description="Helical" evidence="8">
    <location>
        <begin position="165"/>
        <end position="186"/>
    </location>
</feature>
<feature type="transmembrane region" description="Helical" evidence="8">
    <location>
        <begin position="7"/>
        <end position="26"/>
    </location>
</feature>
<evidence type="ECO:0000256" key="5">
    <source>
        <dbReference type="ARBA" id="ARBA00022989"/>
    </source>
</evidence>
<dbReference type="PANTHER" id="PTHR30335:SF1">
    <property type="entry name" value="NA(+)-TRANSLOCATING NADH-QUINONE REDUCTASE SUBUNIT E"/>
    <property type="match status" value="1"/>
</dbReference>
<evidence type="ECO:0000256" key="7">
    <source>
        <dbReference type="SAM" id="MobiDB-lite"/>
    </source>
</evidence>
<name>A0A5K7YN97_9BACT</name>
<accession>A0A5K7YN97</accession>
<feature type="transmembrane region" description="Helical" evidence="8">
    <location>
        <begin position="128"/>
        <end position="153"/>
    </location>
</feature>
<evidence type="ECO:0000313" key="9">
    <source>
        <dbReference type="EMBL" id="BBO71242.1"/>
    </source>
</evidence>
<evidence type="ECO:0000256" key="1">
    <source>
        <dbReference type="ARBA" id="ARBA00004127"/>
    </source>
</evidence>
<dbReference type="RefSeq" id="WP_155319108.1">
    <property type="nucleotide sequence ID" value="NZ_AP021874.1"/>
</dbReference>
<keyword evidence="2" id="KW-0813">Transport</keyword>
<evidence type="ECO:0000256" key="8">
    <source>
        <dbReference type="SAM" id="Phobius"/>
    </source>
</evidence>
<feature type="transmembrane region" description="Helical" evidence="8">
    <location>
        <begin position="88"/>
        <end position="108"/>
    </location>
</feature>
<dbReference type="GO" id="GO:0005886">
    <property type="term" value="C:plasma membrane"/>
    <property type="evidence" value="ECO:0007669"/>
    <property type="project" value="TreeGrafter"/>
</dbReference>
<dbReference type="InterPro" id="IPR050133">
    <property type="entry name" value="NqrDE/RnfAE_oxidrdctase"/>
</dbReference>
<evidence type="ECO:0000256" key="3">
    <source>
        <dbReference type="ARBA" id="ARBA00022692"/>
    </source>
</evidence>
<dbReference type="AlphaFoldDB" id="A0A5K7YN97"/>
<keyword evidence="10" id="KW-1185">Reference proteome</keyword>
<dbReference type="EMBL" id="AP021874">
    <property type="protein sequence ID" value="BBO71242.1"/>
    <property type="molecule type" value="Genomic_DNA"/>
</dbReference>
<dbReference type="Proteomes" id="UP000427906">
    <property type="component" value="Chromosome"/>
</dbReference>
<keyword evidence="3 8" id="KW-0812">Transmembrane</keyword>
<dbReference type="GO" id="GO:0012505">
    <property type="term" value="C:endomembrane system"/>
    <property type="evidence" value="ECO:0007669"/>
    <property type="project" value="UniProtKB-SubCell"/>
</dbReference>
<dbReference type="Pfam" id="PF02508">
    <property type="entry name" value="Rnf-Nqr"/>
    <property type="match status" value="1"/>
</dbReference>
<dbReference type="KEGG" id="dalk:DSCA_51720"/>